<evidence type="ECO:0000313" key="3">
    <source>
        <dbReference type="EMBL" id="MBU3066524.1"/>
    </source>
</evidence>
<gene>
    <name evidence="3" type="ORF">KO481_34015</name>
</gene>
<dbReference type="Gene3D" id="1.10.10.60">
    <property type="entry name" value="Homeodomain-like"/>
    <property type="match status" value="1"/>
</dbReference>
<dbReference type="PANTHER" id="PTHR47894">
    <property type="entry name" value="HTH-TYPE TRANSCRIPTIONAL REGULATOR GADX"/>
    <property type="match status" value="1"/>
</dbReference>
<comment type="caution">
    <text evidence="3">The sequence shown here is derived from an EMBL/GenBank/DDBJ whole genome shotgun (WGS) entry which is preliminary data.</text>
</comment>
<dbReference type="Proteomes" id="UP000733379">
    <property type="component" value="Unassembled WGS sequence"/>
</dbReference>
<dbReference type="InterPro" id="IPR032687">
    <property type="entry name" value="AraC-type_N"/>
</dbReference>
<evidence type="ECO:0000256" key="1">
    <source>
        <dbReference type="ARBA" id="ARBA00023125"/>
    </source>
</evidence>
<organism evidence="3 4">
    <name type="scientific">Nocardia albiluteola</name>
    <dbReference type="NCBI Taxonomy" id="2842303"/>
    <lineage>
        <taxon>Bacteria</taxon>
        <taxon>Bacillati</taxon>
        <taxon>Actinomycetota</taxon>
        <taxon>Actinomycetes</taxon>
        <taxon>Mycobacteriales</taxon>
        <taxon>Nocardiaceae</taxon>
        <taxon>Nocardia</taxon>
    </lineage>
</organism>
<evidence type="ECO:0000313" key="4">
    <source>
        <dbReference type="Proteomes" id="UP000733379"/>
    </source>
</evidence>
<sequence length="294" mass="32715">MLSSSDVMVPASSQLRLWERAEKELGDPHIALRIADSYRPGQMGLHDYLLITAPTLGEGLAVSRPYLGVVTTNYDFALADASEDEVSVDIRLLDGTDRGRELAMQYALMANVTRARRVTGTAVNPVRVCLRQRAPRQHREFIEAFGTEQIDFGAPTDRITFRTADLTLPLRTADPMLAAVLRRYAATQPKTVRAATWSQRLHEVLIPMLGDGAVSVDRAAREMVTSRRTLQRRLAEEGTTWRGELDRARRAVLETRSAQHPVDGGDMARELGYSDARALRRAHHRWSALGSDGS</sequence>
<name>A0ABS6BBH2_9NOCA</name>
<reference evidence="3 4" key="1">
    <citation type="submission" date="2021-06" db="EMBL/GenBank/DDBJ databases">
        <title>Actinomycetes sequencing.</title>
        <authorList>
            <person name="Shan Q."/>
        </authorList>
    </citation>
    <scope>NUCLEOTIDE SEQUENCE [LARGE SCALE GENOMIC DNA]</scope>
    <source>
        <strain evidence="3 4">NEAU-G5</strain>
    </source>
</reference>
<dbReference type="EMBL" id="JAHKNI010000015">
    <property type="protein sequence ID" value="MBU3066524.1"/>
    <property type="molecule type" value="Genomic_DNA"/>
</dbReference>
<protein>
    <submittedName>
        <fullName evidence="3">AraC family transcriptional regulator ligand-binding domain-containing protein</fullName>
    </submittedName>
</protein>
<keyword evidence="1" id="KW-0238">DNA-binding</keyword>
<accession>A0ABS6BBH2</accession>
<proteinExistence type="predicted"/>
<feature type="domain" description="HTH-type transcriptional regulator AraC-type N-terminal" evidence="2">
    <location>
        <begin position="2"/>
        <end position="170"/>
    </location>
</feature>
<dbReference type="PANTHER" id="PTHR47894:SF1">
    <property type="entry name" value="HTH-TYPE TRANSCRIPTIONAL REGULATOR VQSM"/>
    <property type="match status" value="1"/>
</dbReference>
<evidence type="ECO:0000259" key="2">
    <source>
        <dbReference type="Pfam" id="PF12625"/>
    </source>
</evidence>
<dbReference type="Pfam" id="PF12625">
    <property type="entry name" value="Arabinose_bd"/>
    <property type="match status" value="1"/>
</dbReference>
<keyword evidence="4" id="KW-1185">Reference proteome</keyword>